<organism evidence="1 2">
    <name type="scientific">Melastoma candidum</name>
    <dbReference type="NCBI Taxonomy" id="119954"/>
    <lineage>
        <taxon>Eukaryota</taxon>
        <taxon>Viridiplantae</taxon>
        <taxon>Streptophyta</taxon>
        <taxon>Embryophyta</taxon>
        <taxon>Tracheophyta</taxon>
        <taxon>Spermatophyta</taxon>
        <taxon>Magnoliopsida</taxon>
        <taxon>eudicotyledons</taxon>
        <taxon>Gunneridae</taxon>
        <taxon>Pentapetalae</taxon>
        <taxon>rosids</taxon>
        <taxon>malvids</taxon>
        <taxon>Myrtales</taxon>
        <taxon>Melastomataceae</taxon>
        <taxon>Melastomatoideae</taxon>
        <taxon>Melastomateae</taxon>
        <taxon>Melastoma</taxon>
    </lineage>
</organism>
<evidence type="ECO:0000313" key="1">
    <source>
        <dbReference type="EMBL" id="KAI4340904.1"/>
    </source>
</evidence>
<protein>
    <submittedName>
        <fullName evidence="1">Uncharacterized protein</fullName>
    </submittedName>
</protein>
<keyword evidence="2" id="KW-1185">Reference proteome</keyword>
<dbReference type="EMBL" id="CM042886">
    <property type="protein sequence ID" value="KAI4340904.1"/>
    <property type="molecule type" value="Genomic_DNA"/>
</dbReference>
<evidence type="ECO:0000313" key="2">
    <source>
        <dbReference type="Proteomes" id="UP001057402"/>
    </source>
</evidence>
<name>A0ACB9NW46_9MYRT</name>
<comment type="caution">
    <text evidence="1">The sequence shown here is derived from an EMBL/GenBank/DDBJ whole genome shotgun (WGS) entry which is preliminary data.</text>
</comment>
<proteinExistence type="predicted"/>
<gene>
    <name evidence="1" type="ORF">MLD38_025698</name>
</gene>
<reference evidence="2" key="1">
    <citation type="journal article" date="2023" name="Front. Plant Sci.">
        <title>Chromosomal-level genome assembly of Melastoma candidum provides insights into trichome evolution.</title>
        <authorList>
            <person name="Zhong Y."/>
            <person name="Wu W."/>
            <person name="Sun C."/>
            <person name="Zou P."/>
            <person name="Liu Y."/>
            <person name="Dai S."/>
            <person name="Zhou R."/>
        </authorList>
    </citation>
    <scope>NUCLEOTIDE SEQUENCE [LARGE SCALE GENOMIC DNA]</scope>
</reference>
<dbReference type="Proteomes" id="UP001057402">
    <property type="component" value="Chromosome 7"/>
</dbReference>
<sequence>MADWQRKNLVNELVQGRELTRQLRSHFHCAPSLSESREMQDLLIFRILLSYDRALSMLNWDCSEADFAGADSGAVSRPSGRKSESLPSLGDSPRSGDVDRDNRERDGNEDHLGDSSTNRKAMPQWTKHVRVTHRSLIEGQLDDGLSWRKYGQKDIHGSRFPRGYYRCTHKATQGCLATKQVQQSDKDPSVFEITYRGKHTCSIPSVGINPPSPSPEIQEPYGALVIAVPPSEQQQPQHQPLKDRDSLLDFYRGLAMLTDSPMKDPPTPFDLPSISDNTRQQHPPCVKSDFPESLTGYDLFRESQNFQSLDHSELGLVVSAANLTTISSGTDT</sequence>
<accession>A0ACB9NW46</accession>